<dbReference type="Proteomes" id="UP000669179">
    <property type="component" value="Unassembled WGS sequence"/>
</dbReference>
<dbReference type="PIRSF" id="PIRSF001220">
    <property type="entry name" value="L-ASNase_gatD"/>
    <property type="match status" value="1"/>
</dbReference>
<sequence length="292" mass="30319">MKRILILATNDPAYPDEALPAQVTVEHVLAEPSWDTSTATMLTLARRTRSALLEDFDGVVITHGPDTVEETAYLTDLLLGPAASQGAVIFTTTPNDLPASLTAAAAPALQGAGALVCAATHLHAARYVTYTDATTPTGFSSSPHLHLAQITQDRIDLLAPPPPPHPKTPPEPEPNVSLLKTYPGIDPALLTTLVDAGARGIVLEGTGQGNIPVTLFTTISDLTAWDIPVVIASRSQTTTTPLDDLPYEIGLAAKVGAIGARGLPPTKARIALMAALGNGGGLTAAHSWFATL</sequence>
<dbReference type="GO" id="GO:0004067">
    <property type="term" value="F:asparaginase activity"/>
    <property type="evidence" value="ECO:0007669"/>
    <property type="project" value="UniProtKB-UniRule"/>
</dbReference>
<dbReference type="RefSeq" id="WP_208262591.1">
    <property type="nucleotide sequence ID" value="NZ_JAGEOJ010000026.1"/>
</dbReference>
<dbReference type="SMART" id="SM00870">
    <property type="entry name" value="Asparaginase"/>
    <property type="match status" value="1"/>
</dbReference>
<dbReference type="InterPro" id="IPR027474">
    <property type="entry name" value="L-asparaginase_N"/>
</dbReference>
<comment type="caution">
    <text evidence="3">The sequence shown here is derived from an EMBL/GenBank/DDBJ whole genome shotgun (WGS) entry which is preliminary data.</text>
</comment>
<dbReference type="Pfam" id="PF00710">
    <property type="entry name" value="Asparaginase"/>
    <property type="match status" value="1"/>
</dbReference>
<dbReference type="InterPro" id="IPR040919">
    <property type="entry name" value="Asparaginase_C"/>
</dbReference>
<evidence type="ECO:0000259" key="2">
    <source>
        <dbReference type="Pfam" id="PF17763"/>
    </source>
</evidence>
<organism evidence="3 4">
    <name type="scientific">Actinomadura barringtoniae</name>
    <dbReference type="NCBI Taxonomy" id="1427535"/>
    <lineage>
        <taxon>Bacteria</taxon>
        <taxon>Bacillati</taxon>
        <taxon>Actinomycetota</taxon>
        <taxon>Actinomycetes</taxon>
        <taxon>Streptosporangiales</taxon>
        <taxon>Thermomonosporaceae</taxon>
        <taxon>Actinomadura</taxon>
    </lineage>
</organism>
<dbReference type="PROSITE" id="PS51732">
    <property type="entry name" value="ASN_GLN_ASE_3"/>
    <property type="match status" value="1"/>
</dbReference>
<proteinExistence type="predicted"/>
<accession>A0A939PL81</accession>
<feature type="domain" description="Asparaginase/glutaminase C-terminal" evidence="2">
    <location>
        <begin position="175"/>
        <end position="289"/>
    </location>
</feature>
<dbReference type="InterPro" id="IPR027473">
    <property type="entry name" value="L-asparaginase_C"/>
</dbReference>
<evidence type="ECO:0000259" key="1">
    <source>
        <dbReference type="Pfam" id="PF00710"/>
    </source>
</evidence>
<protein>
    <submittedName>
        <fullName evidence="3">Asparaginase</fullName>
    </submittedName>
</protein>
<dbReference type="Gene3D" id="3.40.50.40">
    <property type="match status" value="1"/>
</dbReference>
<evidence type="ECO:0000313" key="3">
    <source>
        <dbReference type="EMBL" id="MBO2454382.1"/>
    </source>
</evidence>
<dbReference type="InterPro" id="IPR036152">
    <property type="entry name" value="Asp/glu_Ase-like_sf"/>
</dbReference>
<feature type="domain" description="L-asparaginase N-terminal" evidence="1">
    <location>
        <begin position="20"/>
        <end position="160"/>
    </location>
</feature>
<dbReference type="AlphaFoldDB" id="A0A939PL81"/>
<dbReference type="PANTHER" id="PTHR11707:SF28">
    <property type="entry name" value="60 KDA LYSOPHOSPHOLIPASE"/>
    <property type="match status" value="1"/>
</dbReference>
<dbReference type="PANTHER" id="PTHR11707">
    <property type="entry name" value="L-ASPARAGINASE"/>
    <property type="match status" value="1"/>
</dbReference>
<dbReference type="InterPro" id="IPR006034">
    <property type="entry name" value="Asparaginase/glutaminase-like"/>
</dbReference>
<keyword evidence="4" id="KW-1185">Reference proteome</keyword>
<name>A0A939PL81_9ACTN</name>
<dbReference type="Pfam" id="PF17763">
    <property type="entry name" value="Asparaginase_C"/>
    <property type="match status" value="1"/>
</dbReference>
<gene>
    <name evidence="3" type="ORF">J4573_45355</name>
</gene>
<reference evidence="3" key="1">
    <citation type="submission" date="2021-03" db="EMBL/GenBank/DDBJ databases">
        <authorList>
            <person name="Kanchanasin P."/>
            <person name="Saeng-In P."/>
            <person name="Phongsopitanun W."/>
            <person name="Yuki M."/>
            <person name="Kudo T."/>
            <person name="Ohkuma M."/>
            <person name="Tanasupawat S."/>
        </authorList>
    </citation>
    <scope>NUCLEOTIDE SEQUENCE</scope>
    <source>
        <strain evidence="3">GKU 128</strain>
    </source>
</reference>
<dbReference type="SUPFAM" id="SSF53774">
    <property type="entry name" value="Glutaminase/Asparaginase"/>
    <property type="match status" value="1"/>
</dbReference>
<dbReference type="InterPro" id="IPR037152">
    <property type="entry name" value="L-asparaginase_N_sf"/>
</dbReference>
<dbReference type="PIRSF" id="PIRSF500176">
    <property type="entry name" value="L_ASNase"/>
    <property type="match status" value="1"/>
</dbReference>
<evidence type="ECO:0000313" key="4">
    <source>
        <dbReference type="Proteomes" id="UP000669179"/>
    </source>
</evidence>
<dbReference type="Gene3D" id="3.40.50.1170">
    <property type="entry name" value="L-asparaginase, N-terminal domain"/>
    <property type="match status" value="1"/>
</dbReference>
<dbReference type="EMBL" id="JAGEOJ010000026">
    <property type="protein sequence ID" value="MBO2454382.1"/>
    <property type="molecule type" value="Genomic_DNA"/>
</dbReference>